<comment type="catalytic activity">
    <reaction evidence="1 8">
        <text>Release of N-terminal proline from a peptide.</text>
        <dbReference type="EC" id="3.4.11.5"/>
    </reaction>
</comment>
<dbReference type="Proteomes" id="UP001321498">
    <property type="component" value="Chromosome"/>
</dbReference>
<protein>
    <recommendedName>
        <fullName evidence="8">Proline iminopeptidase</fullName>
        <shortName evidence="8">PIP</shortName>
        <ecNumber evidence="8">3.4.11.5</ecNumber>
    </recommendedName>
    <alternativeName>
        <fullName evidence="8">Prolyl aminopeptidase</fullName>
    </alternativeName>
</protein>
<dbReference type="InterPro" id="IPR000073">
    <property type="entry name" value="AB_hydrolase_1"/>
</dbReference>
<dbReference type="EC" id="3.4.11.5" evidence="8"/>
<dbReference type="InterPro" id="IPR005944">
    <property type="entry name" value="Pro_iminopeptidase"/>
</dbReference>
<comment type="subcellular location">
    <subcellularLocation>
        <location evidence="2 8">Cytoplasm</location>
    </subcellularLocation>
</comment>
<evidence type="ECO:0000256" key="8">
    <source>
        <dbReference type="PIRNR" id="PIRNR006431"/>
    </source>
</evidence>
<evidence type="ECO:0000256" key="5">
    <source>
        <dbReference type="ARBA" id="ARBA00022490"/>
    </source>
</evidence>
<dbReference type="PANTHER" id="PTHR43722">
    <property type="entry name" value="PROLINE IMINOPEPTIDASE"/>
    <property type="match status" value="1"/>
</dbReference>
<accession>A0ABN6XR05</accession>
<evidence type="ECO:0000313" key="10">
    <source>
        <dbReference type="EMBL" id="BDZ47301.1"/>
    </source>
</evidence>
<dbReference type="EMBL" id="AP027731">
    <property type="protein sequence ID" value="BDZ47301.1"/>
    <property type="molecule type" value="Genomic_DNA"/>
</dbReference>
<evidence type="ECO:0000256" key="6">
    <source>
        <dbReference type="ARBA" id="ARBA00022670"/>
    </source>
</evidence>
<evidence type="ECO:0000256" key="3">
    <source>
        <dbReference type="ARBA" id="ARBA00010088"/>
    </source>
</evidence>
<proteinExistence type="inferred from homology"/>
<keyword evidence="4 8" id="KW-0031">Aminopeptidase</keyword>
<sequence>MSGAAQHEGLLERPDGARIWWERWGGGPVPALFLHGGPGSGLSEHHRAYFDPEVNTVVGLDQRGCARSTPSAADDLEALGRNTTQTLLADIEALRDQQGVDSWLVVGLSWGATLALAYAEAHPDRVSGLVLGAVTTTSRSEVEWITQDLRHVFPREWEQLREAADPAEGERVVDALYRRITGPDPSAREAAAIAWGAWENTHGSLDPGFAPDPRWQDPHKRREVATLVLHYWSHSAFLGDAGILDRADRLAGIPGVLVHGRRDLSSSLSVPYDLQRSWPEAELIVVDDEGHYGPAIFAAVRRGVSRLSALRVR</sequence>
<evidence type="ECO:0000256" key="4">
    <source>
        <dbReference type="ARBA" id="ARBA00022438"/>
    </source>
</evidence>
<evidence type="ECO:0000259" key="9">
    <source>
        <dbReference type="Pfam" id="PF00561"/>
    </source>
</evidence>
<evidence type="ECO:0000256" key="1">
    <source>
        <dbReference type="ARBA" id="ARBA00001585"/>
    </source>
</evidence>
<dbReference type="PIRSF" id="PIRSF006431">
    <property type="entry name" value="Pept_S33"/>
    <property type="match status" value="1"/>
</dbReference>
<dbReference type="InterPro" id="IPR002410">
    <property type="entry name" value="Peptidase_S33"/>
</dbReference>
<dbReference type="Pfam" id="PF00561">
    <property type="entry name" value="Abhydrolase_1"/>
    <property type="match status" value="1"/>
</dbReference>
<evidence type="ECO:0000313" key="11">
    <source>
        <dbReference type="Proteomes" id="UP001321498"/>
    </source>
</evidence>
<name>A0ABN6XR05_9MICO</name>
<dbReference type="Gene3D" id="3.40.50.1820">
    <property type="entry name" value="alpha/beta hydrolase"/>
    <property type="match status" value="1"/>
</dbReference>
<dbReference type="RefSeq" id="WP_286277238.1">
    <property type="nucleotide sequence ID" value="NZ_AP027731.1"/>
</dbReference>
<comment type="similarity">
    <text evidence="3 8">Belongs to the peptidase S33 family.</text>
</comment>
<feature type="domain" description="AB hydrolase-1" evidence="9">
    <location>
        <begin position="32"/>
        <end position="292"/>
    </location>
</feature>
<organism evidence="10 11">
    <name type="scientific">Naasia aerilata</name>
    <dbReference type="NCBI Taxonomy" id="1162966"/>
    <lineage>
        <taxon>Bacteria</taxon>
        <taxon>Bacillati</taxon>
        <taxon>Actinomycetota</taxon>
        <taxon>Actinomycetes</taxon>
        <taxon>Micrococcales</taxon>
        <taxon>Microbacteriaceae</taxon>
        <taxon>Naasia</taxon>
    </lineage>
</organism>
<keyword evidence="5 8" id="KW-0963">Cytoplasm</keyword>
<dbReference type="PANTHER" id="PTHR43722:SF1">
    <property type="entry name" value="PROLINE IMINOPEPTIDASE"/>
    <property type="match status" value="1"/>
</dbReference>
<dbReference type="SUPFAM" id="SSF53474">
    <property type="entry name" value="alpha/beta-Hydrolases"/>
    <property type="match status" value="1"/>
</dbReference>
<evidence type="ECO:0000256" key="7">
    <source>
        <dbReference type="ARBA" id="ARBA00022801"/>
    </source>
</evidence>
<evidence type="ECO:0000256" key="2">
    <source>
        <dbReference type="ARBA" id="ARBA00004496"/>
    </source>
</evidence>
<gene>
    <name evidence="10" type="primary">pip</name>
    <name evidence="10" type="ORF">GCM10025866_32100</name>
</gene>
<keyword evidence="11" id="KW-1185">Reference proteome</keyword>
<reference evidence="11" key="1">
    <citation type="journal article" date="2019" name="Int. J. Syst. Evol. Microbiol.">
        <title>The Global Catalogue of Microorganisms (GCM) 10K type strain sequencing project: providing services to taxonomists for standard genome sequencing and annotation.</title>
        <authorList>
            <consortium name="The Broad Institute Genomics Platform"/>
            <consortium name="The Broad Institute Genome Sequencing Center for Infectious Disease"/>
            <person name="Wu L."/>
            <person name="Ma J."/>
        </authorList>
    </citation>
    <scope>NUCLEOTIDE SEQUENCE [LARGE SCALE GENOMIC DNA]</scope>
    <source>
        <strain evidence="11">NBRC 108725</strain>
    </source>
</reference>
<dbReference type="InterPro" id="IPR029058">
    <property type="entry name" value="AB_hydrolase_fold"/>
</dbReference>
<dbReference type="PRINTS" id="PR00793">
    <property type="entry name" value="PROAMNOPTASE"/>
</dbReference>
<keyword evidence="7 8" id="KW-0378">Hydrolase</keyword>
<keyword evidence="6 8" id="KW-0645">Protease</keyword>